<organism evidence="1 2">
    <name type="scientific">Schinkia azotoformans MEV2011</name>
    <dbReference type="NCBI Taxonomy" id="1348973"/>
    <lineage>
        <taxon>Bacteria</taxon>
        <taxon>Bacillati</taxon>
        <taxon>Bacillota</taxon>
        <taxon>Bacilli</taxon>
        <taxon>Bacillales</taxon>
        <taxon>Bacillaceae</taxon>
        <taxon>Calidifontibacillus/Schinkia group</taxon>
        <taxon>Schinkia</taxon>
    </lineage>
</organism>
<dbReference type="GeneID" id="89469406"/>
<dbReference type="EMBL" id="JJRY01000012">
    <property type="protein sequence ID" value="KEF37732.1"/>
    <property type="molecule type" value="Genomic_DNA"/>
</dbReference>
<gene>
    <name evidence="1" type="ORF">M670_03035</name>
</gene>
<evidence type="ECO:0000313" key="1">
    <source>
        <dbReference type="EMBL" id="KEF37732.1"/>
    </source>
</evidence>
<dbReference type="Proteomes" id="UP000027936">
    <property type="component" value="Unassembled WGS sequence"/>
</dbReference>
<dbReference type="RefSeq" id="WP_003329533.1">
    <property type="nucleotide sequence ID" value="NZ_JJRY01000012.1"/>
</dbReference>
<comment type="caution">
    <text evidence="1">The sequence shown here is derived from an EMBL/GenBank/DDBJ whole genome shotgun (WGS) entry which is preliminary data.</text>
</comment>
<sequence length="49" mass="6379">MRSTRRTQWKIHWKKYKHLYKGNRMERRNKWRLKWDDQYNLVTTQRAEG</sequence>
<name>A0A072NKE1_SCHAZ</name>
<dbReference type="AlphaFoldDB" id="A0A072NKE1"/>
<protein>
    <submittedName>
        <fullName evidence="1">Uncharacterized protein</fullName>
    </submittedName>
</protein>
<evidence type="ECO:0000313" key="2">
    <source>
        <dbReference type="Proteomes" id="UP000027936"/>
    </source>
</evidence>
<reference evidence="1 2" key="1">
    <citation type="submission" date="2014-04" db="EMBL/GenBank/DDBJ databases">
        <title>Draft genome sequence of Bacillus azotoformans MEV2011, a (co-) denitrifying strain unable to grow in the presence of oxygen.</title>
        <authorList>
            <person name="Nielsen M."/>
            <person name="Schreiber L."/>
            <person name="Finster K."/>
            <person name="Schramm A."/>
        </authorList>
    </citation>
    <scope>NUCLEOTIDE SEQUENCE [LARGE SCALE GENOMIC DNA]</scope>
    <source>
        <strain evidence="1 2">MEV2011</strain>
    </source>
</reference>
<proteinExistence type="predicted"/>
<accession>A0A072NKE1</accession>